<gene>
    <name evidence="3" type="ORF">DES37_103217</name>
</gene>
<dbReference type="RefSeq" id="WP_110025188.1">
    <property type="nucleotide sequence ID" value="NZ_QGTS01000003.1"/>
</dbReference>
<keyword evidence="4" id="KW-1185">Reference proteome</keyword>
<proteinExistence type="predicted"/>
<dbReference type="InterPro" id="IPR011990">
    <property type="entry name" value="TPR-like_helical_dom_sf"/>
</dbReference>
<dbReference type="OrthoDB" id="9812424at2"/>
<evidence type="ECO:0000313" key="4">
    <source>
        <dbReference type="Proteomes" id="UP000246744"/>
    </source>
</evidence>
<dbReference type="SUPFAM" id="SSF48452">
    <property type="entry name" value="TPR-like"/>
    <property type="match status" value="1"/>
</dbReference>
<feature type="signal peptide" evidence="2">
    <location>
        <begin position="1"/>
        <end position="22"/>
    </location>
</feature>
<evidence type="ECO:0000256" key="1">
    <source>
        <dbReference type="SAM" id="MobiDB-lite"/>
    </source>
</evidence>
<sequence>MKHRVYITGSLLLTLLPTVALAASTLASVQQQWSVCQYATLSAQKKNCLKALSQEVHAQVSGQQNKNADWLIWSGIVDSTLAGEEGGLTGLGLVKQARQALEDSLKLDPQALSGSAWTSLGVLYYQVPGWPIGFGDKDKAREYLNKALALNPDGIDSNYFYGDFLLNTGNKAEARRYLEKALKAPARPGRELADNGRRKEIEHDLTQLEP</sequence>
<feature type="region of interest" description="Disordered" evidence="1">
    <location>
        <begin position="186"/>
        <end position="210"/>
    </location>
</feature>
<dbReference type="Gene3D" id="1.25.40.10">
    <property type="entry name" value="Tetratricopeptide repeat domain"/>
    <property type="match status" value="1"/>
</dbReference>
<protein>
    <submittedName>
        <fullName evidence="3">Tetratricopeptide repeat protein</fullName>
    </submittedName>
</protein>
<keyword evidence="2" id="KW-0732">Signal</keyword>
<evidence type="ECO:0000313" key="3">
    <source>
        <dbReference type="EMBL" id="PWW10840.1"/>
    </source>
</evidence>
<dbReference type="AlphaFoldDB" id="A0A317Q5J8"/>
<evidence type="ECO:0000256" key="2">
    <source>
        <dbReference type="SAM" id="SignalP"/>
    </source>
</evidence>
<name>A0A317Q5J8_9ENTR</name>
<accession>A0A317Q5J8</accession>
<comment type="caution">
    <text evidence="3">The sequence shown here is derived from an EMBL/GenBank/DDBJ whole genome shotgun (WGS) entry which is preliminary data.</text>
</comment>
<dbReference type="EMBL" id="QGTS01000003">
    <property type="protein sequence ID" value="PWW10840.1"/>
    <property type="molecule type" value="Genomic_DNA"/>
</dbReference>
<organism evidence="3 4">
    <name type="scientific">Mangrovibacter plantisponsor</name>
    <dbReference type="NCBI Taxonomy" id="451513"/>
    <lineage>
        <taxon>Bacteria</taxon>
        <taxon>Pseudomonadati</taxon>
        <taxon>Pseudomonadota</taxon>
        <taxon>Gammaproteobacteria</taxon>
        <taxon>Enterobacterales</taxon>
        <taxon>Enterobacteriaceae</taxon>
        <taxon>Mangrovibacter</taxon>
    </lineage>
</organism>
<reference evidence="3 4" key="1">
    <citation type="submission" date="2018-05" db="EMBL/GenBank/DDBJ databases">
        <title>Genomic Encyclopedia of Type Strains, Phase IV (KMG-IV): sequencing the most valuable type-strain genomes for metagenomic binning, comparative biology and taxonomic classification.</title>
        <authorList>
            <person name="Goeker M."/>
        </authorList>
    </citation>
    <scope>NUCLEOTIDE SEQUENCE [LARGE SCALE GENOMIC DNA]</scope>
    <source>
        <strain evidence="3 4">DSM 19579</strain>
    </source>
</reference>
<feature type="chain" id="PRO_5016329410" evidence="2">
    <location>
        <begin position="23"/>
        <end position="210"/>
    </location>
</feature>
<dbReference type="Pfam" id="PF14559">
    <property type="entry name" value="TPR_19"/>
    <property type="match status" value="1"/>
</dbReference>
<dbReference type="Proteomes" id="UP000246744">
    <property type="component" value="Unassembled WGS sequence"/>
</dbReference>